<feature type="domain" description="Thioredoxin" evidence="11">
    <location>
        <begin position="1"/>
        <end position="104"/>
    </location>
</feature>
<dbReference type="PROSITE" id="PS51352">
    <property type="entry name" value="THIOREDOXIN_2"/>
    <property type="match status" value="1"/>
</dbReference>
<evidence type="ECO:0000256" key="1">
    <source>
        <dbReference type="ARBA" id="ARBA00008987"/>
    </source>
</evidence>
<dbReference type="PIRSF" id="PIRSF000077">
    <property type="entry name" value="Thioredoxin"/>
    <property type="match status" value="1"/>
</dbReference>
<keyword evidence="6 10" id="KW-0676">Redox-active center</keyword>
<accession>A0A0A3I5F9</accession>
<dbReference type="InterPro" id="IPR017937">
    <property type="entry name" value="Thioredoxin_CS"/>
</dbReference>
<dbReference type="InterPro" id="IPR013766">
    <property type="entry name" value="Thioredoxin_domain"/>
</dbReference>
<evidence type="ECO:0000256" key="3">
    <source>
        <dbReference type="ARBA" id="ARBA00022448"/>
    </source>
</evidence>
<evidence type="ECO:0000256" key="10">
    <source>
        <dbReference type="PIRSR" id="PIRSR000077-4"/>
    </source>
</evidence>
<name>A0A0A3I5F9_9BACL</name>
<feature type="site" description="Contributes to redox potential value" evidence="9">
    <location>
        <position position="30"/>
    </location>
</feature>
<proteinExistence type="inferred from homology"/>
<dbReference type="NCBIfam" id="TIGR01068">
    <property type="entry name" value="thioredoxin"/>
    <property type="match status" value="1"/>
</dbReference>
<evidence type="ECO:0000256" key="5">
    <source>
        <dbReference type="ARBA" id="ARBA00023157"/>
    </source>
</evidence>
<dbReference type="GO" id="GO:0005829">
    <property type="term" value="C:cytosol"/>
    <property type="evidence" value="ECO:0007669"/>
    <property type="project" value="TreeGrafter"/>
</dbReference>
<dbReference type="InterPro" id="IPR036249">
    <property type="entry name" value="Thioredoxin-like_sf"/>
</dbReference>
<dbReference type="PANTHER" id="PTHR45663">
    <property type="entry name" value="GEO12009P1"/>
    <property type="match status" value="1"/>
</dbReference>
<dbReference type="Proteomes" id="UP000030416">
    <property type="component" value="Unassembled WGS sequence"/>
</dbReference>
<dbReference type="FunFam" id="3.40.30.10:FF:000001">
    <property type="entry name" value="Thioredoxin"/>
    <property type="match status" value="1"/>
</dbReference>
<dbReference type="AlphaFoldDB" id="A0A0A3I5F9"/>
<feature type="disulfide bond" description="Redox-active" evidence="10">
    <location>
        <begin position="29"/>
        <end position="32"/>
    </location>
</feature>
<evidence type="ECO:0000256" key="7">
    <source>
        <dbReference type="NCBIfam" id="TIGR01068"/>
    </source>
</evidence>
<evidence type="ECO:0000313" key="12">
    <source>
        <dbReference type="EMBL" id="KGR78740.1"/>
    </source>
</evidence>
<organism evidence="12 13">
    <name type="scientific">Ureibacillus manganicus DSM 26584</name>
    <dbReference type="NCBI Taxonomy" id="1384049"/>
    <lineage>
        <taxon>Bacteria</taxon>
        <taxon>Bacillati</taxon>
        <taxon>Bacillota</taxon>
        <taxon>Bacilli</taxon>
        <taxon>Bacillales</taxon>
        <taxon>Caryophanaceae</taxon>
        <taxon>Ureibacillus</taxon>
    </lineage>
</organism>
<dbReference type="OrthoDB" id="9790390at2"/>
<protein>
    <recommendedName>
        <fullName evidence="2 7">Thioredoxin</fullName>
    </recommendedName>
</protein>
<feature type="active site" description="Nucleophile" evidence="9">
    <location>
        <position position="32"/>
    </location>
</feature>
<dbReference type="SUPFAM" id="SSF52833">
    <property type="entry name" value="Thioredoxin-like"/>
    <property type="match status" value="1"/>
</dbReference>
<dbReference type="PROSITE" id="PS00194">
    <property type="entry name" value="THIOREDOXIN_1"/>
    <property type="match status" value="1"/>
</dbReference>
<keyword evidence="4" id="KW-0249">Electron transport</keyword>
<dbReference type="PANTHER" id="PTHR45663:SF11">
    <property type="entry name" value="GEO12009P1"/>
    <property type="match status" value="1"/>
</dbReference>
<dbReference type="PRINTS" id="PR00421">
    <property type="entry name" value="THIOREDOXIN"/>
</dbReference>
<comment type="similarity">
    <text evidence="1 8">Belongs to the thioredoxin family.</text>
</comment>
<gene>
    <name evidence="12" type="ORF">CD29_10230</name>
</gene>
<sequence>MAIVHVTDQNFNEEIANGVVLVDFWATWCGPCKMIAPVLEEIDAEIGDQVKIAKLDVDNNQATAAEYQVMSIPTLLLFKDGQQVAKTVGFQPKEALIEFINSNK</sequence>
<dbReference type="GO" id="GO:0045454">
    <property type="term" value="P:cell redox homeostasis"/>
    <property type="evidence" value="ECO:0007669"/>
    <property type="project" value="TreeGrafter"/>
</dbReference>
<evidence type="ECO:0000256" key="6">
    <source>
        <dbReference type="ARBA" id="ARBA00023284"/>
    </source>
</evidence>
<dbReference type="CDD" id="cd02947">
    <property type="entry name" value="TRX_family"/>
    <property type="match status" value="1"/>
</dbReference>
<dbReference type="GO" id="GO:0015035">
    <property type="term" value="F:protein-disulfide reductase activity"/>
    <property type="evidence" value="ECO:0007669"/>
    <property type="project" value="UniProtKB-UniRule"/>
</dbReference>
<keyword evidence="13" id="KW-1185">Reference proteome</keyword>
<evidence type="ECO:0000259" key="11">
    <source>
        <dbReference type="PROSITE" id="PS51352"/>
    </source>
</evidence>
<dbReference type="Gene3D" id="3.40.30.10">
    <property type="entry name" value="Glutaredoxin"/>
    <property type="match status" value="1"/>
</dbReference>
<evidence type="ECO:0000256" key="4">
    <source>
        <dbReference type="ARBA" id="ARBA00022982"/>
    </source>
</evidence>
<keyword evidence="3" id="KW-0813">Transport</keyword>
<evidence type="ECO:0000256" key="2">
    <source>
        <dbReference type="ARBA" id="ARBA00020570"/>
    </source>
</evidence>
<evidence type="ECO:0000256" key="9">
    <source>
        <dbReference type="PIRSR" id="PIRSR000077-1"/>
    </source>
</evidence>
<dbReference type="Pfam" id="PF00085">
    <property type="entry name" value="Thioredoxin"/>
    <property type="match status" value="1"/>
</dbReference>
<evidence type="ECO:0000313" key="13">
    <source>
        <dbReference type="Proteomes" id="UP000030416"/>
    </source>
</evidence>
<keyword evidence="5 10" id="KW-1015">Disulfide bond</keyword>
<dbReference type="eggNOG" id="COG3118">
    <property type="taxonomic scope" value="Bacteria"/>
</dbReference>
<evidence type="ECO:0000256" key="8">
    <source>
        <dbReference type="PIRNR" id="PIRNR000077"/>
    </source>
</evidence>
<dbReference type="EMBL" id="JPVN01000010">
    <property type="protein sequence ID" value="KGR78740.1"/>
    <property type="molecule type" value="Genomic_DNA"/>
</dbReference>
<reference evidence="12 13" key="1">
    <citation type="submission" date="2014-02" db="EMBL/GenBank/DDBJ databases">
        <title>Draft genome sequence of Lysinibacillus manganicus DSM 26584T.</title>
        <authorList>
            <person name="Zhang F."/>
            <person name="Wang G."/>
            <person name="Zhang L."/>
        </authorList>
    </citation>
    <scope>NUCLEOTIDE SEQUENCE [LARGE SCALE GENOMIC DNA]</scope>
    <source>
        <strain evidence="12 13">DSM 26584</strain>
    </source>
</reference>
<dbReference type="STRING" id="1384049.CD29_10230"/>
<comment type="caution">
    <text evidence="12">The sequence shown here is derived from an EMBL/GenBank/DDBJ whole genome shotgun (WGS) entry which is preliminary data.</text>
</comment>
<feature type="site" description="Contributes to redox potential value" evidence="9">
    <location>
        <position position="31"/>
    </location>
</feature>
<feature type="active site" description="Nucleophile" evidence="9">
    <location>
        <position position="29"/>
    </location>
</feature>
<dbReference type="InterPro" id="IPR005746">
    <property type="entry name" value="Thioredoxin"/>
</dbReference>
<feature type="site" description="Deprotonates C-terminal active site Cys" evidence="9">
    <location>
        <position position="23"/>
    </location>
</feature>
<dbReference type="RefSeq" id="WP_036186016.1">
    <property type="nucleotide sequence ID" value="NZ_AVDA01000010.1"/>
</dbReference>